<dbReference type="Proteomes" id="UP000190541">
    <property type="component" value="Unassembled WGS sequence"/>
</dbReference>
<organism evidence="2 3">
    <name type="scientific">Parapedobacter luteus</name>
    <dbReference type="NCBI Taxonomy" id="623280"/>
    <lineage>
        <taxon>Bacteria</taxon>
        <taxon>Pseudomonadati</taxon>
        <taxon>Bacteroidota</taxon>
        <taxon>Sphingobacteriia</taxon>
        <taxon>Sphingobacteriales</taxon>
        <taxon>Sphingobacteriaceae</taxon>
        <taxon>Parapedobacter</taxon>
    </lineage>
</organism>
<dbReference type="CDD" id="cd08267">
    <property type="entry name" value="MDR1"/>
    <property type="match status" value="1"/>
</dbReference>
<dbReference type="InterPro" id="IPR013154">
    <property type="entry name" value="ADH-like_N"/>
</dbReference>
<dbReference type="InterPro" id="IPR020843">
    <property type="entry name" value="ER"/>
</dbReference>
<dbReference type="InterPro" id="IPR011032">
    <property type="entry name" value="GroES-like_sf"/>
</dbReference>
<evidence type="ECO:0000259" key="1">
    <source>
        <dbReference type="SMART" id="SM00829"/>
    </source>
</evidence>
<dbReference type="Pfam" id="PF08240">
    <property type="entry name" value="ADH_N"/>
    <property type="match status" value="1"/>
</dbReference>
<name>A0A1T5E5A3_9SPHI</name>
<sequence length="324" mass="35796">MKAALRFRYGPPKKLVVKETDRPEPKRDELLIRVYATTVNRTDCAVLTGKPFVMRLFTGLFRPRFPIPGTDFAGEVEAVGDGVKDFKKGDRVWGFDDNGLSSQAEYMTISEKKAVLLIPNGISYRQAAASAEAAHYAYHFIKKVSLKPGQQVLLNGATGGIGSATLQFLRYYGIDVTAVCATDHIPLVKSLGAVRVIDYLKEDFTEDTARYDLIFDAVGKSTFFKCKKLLKENGVYLSSELGPYSQNILLALLTPIAGGKKVKFPVPLDIKASLKFIARLTEEGKFNPVIDRSYPIDHIQEAYTYVASGQKIGNVLLILSGDQK</sequence>
<evidence type="ECO:0000313" key="2">
    <source>
        <dbReference type="EMBL" id="SKB79020.1"/>
    </source>
</evidence>
<dbReference type="PANTHER" id="PTHR44013:SF1">
    <property type="entry name" value="ZINC-TYPE ALCOHOL DEHYDROGENASE-LIKE PROTEIN C16A3.02C"/>
    <property type="match status" value="1"/>
</dbReference>
<gene>
    <name evidence="2" type="ORF">SAMN05660226_03161</name>
</gene>
<reference evidence="2" key="1">
    <citation type="submission" date="2017-02" db="EMBL/GenBank/DDBJ databases">
        <authorList>
            <person name="Peterson S.W."/>
        </authorList>
    </citation>
    <scope>NUCLEOTIDE SEQUENCE [LARGE SCALE GENOMIC DNA]</scope>
    <source>
        <strain evidence="2">DSM 22899</strain>
    </source>
</reference>
<dbReference type="AlphaFoldDB" id="A0A1T5E5A3"/>
<dbReference type="PANTHER" id="PTHR44013">
    <property type="entry name" value="ZINC-TYPE ALCOHOL DEHYDROGENASE-LIKE PROTEIN C16A3.02C"/>
    <property type="match status" value="1"/>
</dbReference>
<accession>A0A1T5E5A3</accession>
<dbReference type="RefSeq" id="WP_079717806.1">
    <property type="nucleotide sequence ID" value="NZ_FUYS01000008.1"/>
</dbReference>
<proteinExistence type="predicted"/>
<dbReference type="SUPFAM" id="SSF50129">
    <property type="entry name" value="GroES-like"/>
    <property type="match status" value="1"/>
</dbReference>
<feature type="domain" description="Enoyl reductase (ER)" evidence="1">
    <location>
        <begin position="10"/>
        <end position="317"/>
    </location>
</feature>
<dbReference type="SUPFAM" id="SSF51735">
    <property type="entry name" value="NAD(P)-binding Rossmann-fold domains"/>
    <property type="match status" value="1"/>
</dbReference>
<protein>
    <submittedName>
        <fullName evidence="2">NADPH:quinone reductase</fullName>
    </submittedName>
</protein>
<evidence type="ECO:0000313" key="3">
    <source>
        <dbReference type="Proteomes" id="UP000190541"/>
    </source>
</evidence>
<keyword evidence="3" id="KW-1185">Reference proteome</keyword>
<dbReference type="OrthoDB" id="9787435at2"/>
<dbReference type="Gene3D" id="3.90.180.10">
    <property type="entry name" value="Medium-chain alcohol dehydrogenases, catalytic domain"/>
    <property type="match status" value="1"/>
</dbReference>
<dbReference type="GO" id="GO:0016491">
    <property type="term" value="F:oxidoreductase activity"/>
    <property type="evidence" value="ECO:0007669"/>
    <property type="project" value="InterPro"/>
</dbReference>
<dbReference type="InterPro" id="IPR052733">
    <property type="entry name" value="Chloroplast_QOR"/>
</dbReference>
<dbReference type="Pfam" id="PF13602">
    <property type="entry name" value="ADH_zinc_N_2"/>
    <property type="match status" value="1"/>
</dbReference>
<dbReference type="EMBL" id="FUYS01000008">
    <property type="protein sequence ID" value="SKB79020.1"/>
    <property type="molecule type" value="Genomic_DNA"/>
</dbReference>
<dbReference type="STRING" id="623280.SAMN05660226_03161"/>
<dbReference type="InterPro" id="IPR036291">
    <property type="entry name" value="NAD(P)-bd_dom_sf"/>
</dbReference>
<dbReference type="SMART" id="SM00829">
    <property type="entry name" value="PKS_ER"/>
    <property type="match status" value="1"/>
</dbReference>
<dbReference type="Gene3D" id="3.40.50.720">
    <property type="entry name" value="NAD(P)-binding Rossmann-like Domain"/>
    <property type="match status" value="1"/>
</dbReference>